<dbReference type="InterPro" id="IPR028427">
    <property type="entry name" value="Met_Sox_Rdtase_MsrB"/>
</dbReference>
<dbReference type="PANTHER" id="PTHR10173:SF52">
    <property type="entry name" value="METHIONINE-R-SULFOXIDE REDUCTASE B1"/>
    <property type="match status" value="1"/>
</dbReference>
<evidence type="ECO:0000313" key="6">
    <source>
        <dbReference type="Proteomes" id="UP000321204"/>
    </source>
</evidence>
<dbReference type="KEGG" id="fgg:FSB75_17685"/>
<dbReference type="EC" id="1.8.4.12" evidence="1"/>
<feature type="domain" description="MsrB" evidence="4">
    <location>
        <begin position="1"/>
        <end position="99"/>
    </location>
</feature>
<reference evidence="5 6" key="1">
    <citation type="journal article" date="2015" name="Int. J. Syst. Evol. Microbiol.">
        <title>Flavisolibacter ginsenosidimutans sp. nov., with ginsenoside-converting activity isolated from soil used for cultivating ginseng.</title>
        <authorList>
            <person name="Zhao Y."/>
            <person name="Liu Q."/>
            <person name="Kang M.S."/>
            <person name="Jin F."/>
            <person name="Yu H."/>
            <person name="Im W.T."/>
        </authorList>
    </citation>
    <scope>NUCLEOTIDE SEQUENCE [LARGE SCALE GENOMIC DNA]</scope>
    <source>
        <strain evidence="5 6">Gsoil 636</strain>
    </source>
</reference>
<sequence>MYNKEIIFHHNDPGVYCCTSCGNTLFEAAKKFDACCGFPSFWLHVEGGVKLRPLHTYGRSRTQLLCVRCGTHLGHLFQNKYTPNGLRYCVSKNAIVLER</sequence>
<dbReference type="Proteomes" id="UP000321204">
    <property type="component" value="Chromosome"/>
</dbReference>
<accession>A0A5B8UMI1</accession>
<dbReference type="Pfam" id="PF01641">
    <property type="entry name" value="SelR"/>
    <property type="match status" value="1"/>
</dbReference>
<evidence type="ECO:0000256" key="2">
    <source>
        <dbReference type="ARBA" id="ARBA00023002"/>
    </source>
</evidence>
<dbReference type="GO" id="GO:0006979">
    <property type="term" value="P:response to oxidative stress"/>
    <property type="evidence" value="ECO:0007669"/>
    <property type="project" value="InterPro"/>
</dbReference>
<gene>
    <name evidence="5" type="ORF">FSB75_17685</name>
</gene>
<dbReference type="InterPro" id="IPR002579">
    <property type="entry name" value="Met_Sox_Rdtase_MsrB_dom"/>
</dbReference>
<dbReference type="PANTHER" id="PTHR10173">
    <property type="entry name" value="METHIONINE SULFOXIDE REDUCTASE"/>
    <property type="match status" value="1"/>
</dbReference>
<keyword evidence="2" id="KW-0560">Oxidoreductase</keyword>
<dbReference type="SUPFAM" id="SSF51316">
    <property type="entry name" value="Mss4-like"/>
    <property type="match status" value="1"/>
</dbReference>
<dbReference type="PROSITE" id="PS51790">
    <property type="entry name" value="MSRB"/>
    <property type="match status" value="1"/>
</dbReference>
<dbReference type="OrthoDB" id="4174719at2"/>
<organism evidence="5 6">
    <name type="scientific">Flavisolibacter ginsenosidimutans</name>
    <dbReference type="NCBI Taxonomy" id="661481"/>
    <lineage>
        <taxon>Bacteria</taxon>
        <taxon>Pseudomonadati</taxon>
        <taxon>Bacteroidota</taxon>
        <taxon>Chitinophagia</taxon>
        <taxon>Chitinophagales</taxon>
        <taxon>Chitinophagaceae</taxon>
        <taxon>Flavisolibacter</taxon>
    </lineage>
</organism>
<evidence type="ECO:0000259" key="4">
    <source>
        <dbReference type="PROSITE" id="PS51790"/>
    </source>
</evidence>
<proteinExistence type="predicted"/>
<dbReference type="AlphaFoldDB" id="A0A5B8UMI1"/>
<dbReference type="EMBL" id="CP042433">
    <property type="protein sequence ID" value="QEC57656.1"/>
    <property type="molecule type" value="Genomic_DNA"/>
</dbReference>
<evidence type="ECO:0000313" key="5">
    <source>
        <dbReference type="EMBL" id="QEC57656.1"/>
    </source>
</evidence>
<dbReference type="InterPro" id="IPR011057">
    <property type="entry name" value="Mss4-like_sf"/>
</dbReference>
<evidence type="ECO:0000256" key="1">
    <source>
        <dbReference type="ARBA" id="ARBA00012499"/>
    </source>
</evidence>
<comment type="catalytic activity">
    <reaction evidence="3">
        <text>L-methionyl-[protein] + [thioredoxin]-disulfide + H2O = L-methionyl-(R)-S-oxide-[protein] + [thioredoxin]-dithiol</text>
        <dbReference type="Rhea" id="RHEA:24164"/>
        <dbReference type="Rhea" id="RHEA-COMP:10698"/>
        <dbReference type="Rhea" id="RHEA-COMP:10700"/>
        <dbReference type="Rhea" id="RHEA-COMP:12313"/>
        <dbReference type="Rhea" id="RHEA-COMP:12314"/>
        <dbReference type="ChEBI" id="CHEBI:15377"/>
        <dbReference type="ChEBI" id="CHEBI:16044"/>
        <dbReference type="ChEBI" id="CHEBI:29950"/>
        <dbReference type="ChEBI" id="CHEBI:45764"/>
        <dbReference type="ChEBI" id="CHEBI:50058"/>
        <dbReference type="EC" id="1.8.4.12"/>
    </reaction>
</comment>
<name>A0A5B8UMI1_9BACT</name>
<dbReference type="RefSeq" id="WP_146790206.1">
    <property type="nucleotide sequence ID" value="NZ_BAABIO010000003.1"/>
</dbReference>
<protein>
    <recommendedName>
        <fullName evidence="1">peptide-methionine (R)-S-oxide reductase</fullName>
        <ecNumber evidence="1">1.8.4.12</ecNumber>
    </recommendedName>
</protein>
<keyword evidence="6" id="KW-1185">Reference proteome</keyword>
<dbReference type="GO" id="GO:0030091">
    <property type="term" value="P:protein repair"/>
    <property type="evidence" value="ECO:0007669"/>
    <property type="project" value="InterPro"/>
</dbReference>
<dbReference type="GO" id="GO:0005737">
    <property type="term" value="C:cytoplasm"/>
    <property type="evidence" value="ECO:0007669"/>
    <property type="project" value="TreeGrafter"/>
</dbReference>
<dbReference type="Gene3D" id="2.170.150.20">
    <property type="entry name" value="Peptide methionine sulfoxide reductase"/>
    <property type="match status" value="1"/>
</dbReference>
<evidence type="ECO:0000256" key="3">
    <source>
        <dbReference type="ARBA" id="ARBA00048488"/>
    </source>
</evidence>
<dbReference type="GO" id="GO:0033743">
    <property type="term" value="F:peptide-methionine (R)-S-oxide reductase activity"/>
    <property type="evidence" value="ECO:0007669"/>
    <property type="project" value="UniProtKB-EC"/>
</dbReference>